<accession>A0A9W9Z8D5</accession>
<dbReference type="CDD" id="cd00096">
    <property type="entry name" value="Ig"/>
    <property type="match status" value="1"/>
</dbReference>
<dbReference type="InterPro" id="IPR036179">
    <property type="entry name" value="Ig-like_dom_sf"/>
</dbReference>
<keyword evidence="1" id="KW-1015">Disulfide bond</keyword>
<reference evidence="3" key="1">
    <citation type="submission" date="2023-01" db="EMBL/GenBank/DDBJ databases">
        <title>Genome assembly of the deep-sea coral Lophelia pertusa.</title>
        <authorList>
            <person name="Herrera S."/>
            <person name="Cordes E."/>
        </authorList>
    </citation>
    <scope>NUCLEOTIDE SEQUENCE</scope>
    <source>
        <strain evidence="3">USNM1676648</strain>
        <tissue evidence="3">Polyp</tissue>
    </source>
</reference>
<dbReference type="InterPro" id="IPR013783">
    <property type="entry name" value="Ig-like_fold"/>
</dbReference>
<dbReference type="AlphaFoldDB" id="A0A9W9Z8D5"/>
<dbReference type="SUPFAM" id="SSF48726">
    <property type="entry name" value="Immunoglobulin"/>
    <property type="match status" value="1"/>
</dbReference>
<dbReference type="InterPro" id="IPR000859">
    <property type="entry name" value="CUB_dom"/>
</dbReference>
<feature type="domain" description="Ig-like" evidence="2">
    <location>
        <begin position="115"/>
        <end position="191"/>
    </location>
</feature>
<name>A0A9W9Z8D5_9CNID</name>
<dbReference type="EMBL" id="MU826386">
    <property type="protein sequence ID" value="KAJ7376912.1"/>
    <property type="molecule type" value="Genomic_DNA"/>
</dbReference>
<dbReference type="InterPro" id="IPR007110">
    <property type="entry name" value="Ig-like_dom"/>
</dbReference>
<sequence>MCFNEGAFLVTAAIIVEVQLQQKVPWFDKDKLLQVPKGQYVEMTFEMDSRYSFLSCIDDEYLEVRDGHNQSANLLGTFCCEDYYVYLKGVVRSSGRYMWLKFSPVSSRYYFEVEPNLNKVAKTQFVLFNHSSSLWCPAQGAPAPFIVWRKNGTVVQNSTSVRYQLNTTEEKNETYSCEVETPDGLVKKEISPIIESVTPLSNPGFSQ</sequence>
<evidence type="ECO:0000313" key="4">
    <source>
        <dbReference type="Proteomes" id="UP001163046"/>
    </source>
</evidence>
<dbReference type="Pfam" id="PF00431">
    <property type="entry name" value="CUB"/>
    <property type="match status" value="1"/>
</dbReference>
<proteinExistence type="predicted"/>
<dbReference type="Gene3D" id="2.60.120.290">
    <property type="entry name" value="Spermadhesin, CUB domain"/>
    <property type="match status" value="1"/>
</dbReference>
<evidence type="ECO:0000259" key="2">
    <source>
        <dbReference type="PROSITE" id="PS50835"/>
    </source>
</evidence>
<evidence type="ECO:0000256" key="1">
    <source>
        <dbReference type="ARBA" id="ARBA00023157"/>
    </source>
</evidence>
<dbReference type="Pfam" id="PF13895">
    <property type="entry name" value="Ig_2"/>
    <property type="match status" value="1"/>
</dbReference>
<gene>
    <name evidence="3" type="ORF">OS493_031503</name>
</gene>
<organism evidence="3 4">
    <name type="scientific">Desmophyllum pertusum</name>
    <dbReference type="NCBI Taxonomy" id="174260"/>
    <lineage>
        <taxon>Eukaryota</taxon>
        <taxon>Metazoa</taxon>
        <taxon>Cnidaria</taxon>
        <taxon>Anthozoa</taxon>
        <taxon>Hexacorallia</taxon>
        <taxon>Scleractinia</taxon>
        <taxon>Caryophylliina</taxon>
        <taxon>Caryophylliidae</taxon>
        <taxon>Desmophyllum</taxon>
    </lineage>
</organism>
<comment type="caution">
    <text evidence="3">The sequence shown here is derived from an EMBL/GenBank/DDBJ whole genome shotgun (WGS) entry which is preliminary data.</text>
</comment>
<dbReference type="InterPro" id="IPR035914">
    <property type="entry name" value="Sperma_CUB_dom_sf"/>
</dbReference>
<dbReference type="CDD" id="cd00041">
    <property type="entry name" value="CUB"/>
    <property type="match status" value="1"/>
</dbReference>
<dbReference type="OrthoDB" id="6070751at2759"/>
<keyword evidence="4" id="KW-1185">Reference proteome</keyword>
<dbReference type="SUPFAM" id="SSF49854">
    <property type="entry name" value="Spermadhesin, CUB domain"/>
    <property type="match status" value="1"/>
</dbReference>
<protein>
    <recommendedName>
        <fullName evidence="2">Ig-like domain-containing protein</fullName>
    </recommendedName>
</protein>
<evidence type="ECO:0000313" key="3">
    <source>
        <dbReference type="EMBL" id="KAJ7376912.1"/>
    </source>
</evidence>
<dbReference type="Gene3D" id="2.60.40.10">
    <property type="entry name" value="Immunoglobulins"/>
    <property type="match status" value="1"/>
</dbReference>
<dbReference type="PROSITE" id="PS50835">
    <property type="entry name" value="IG_LIKE"/>
    <property type="match status" value="1"/>
</dbReference>
<dbReference type="Proteomes" id="UP001163046">
    <property type="component" value="Unassembled WGS sequence"/>
</dbReference>